<organism evidence="3">
    <name type="scientific">Xenopus tropicalis</name>
    <name type="common">Western clawed frog</name>
    <name type="synonym">Silurana tropicalis</name>
    <dbReference type="NCBI Taxonomy" id="8364"/>
    <lineage>
        <taxon>Eukaryota</taxon>
        <taxon>Metazoa</taxon>
        <taxon>Chordata</taxon>
        <taxon>Craniata</taxon>
        <taxon>Vertebrata</taxon>
        <taxon>Euteleostomi</taxon>
        <taxon>Amphibia</taxon>
        <taxon>Batrachia</taxon>
        <taxon>Anura</taxon>
        <taxon>Pipoidea</taxon>
        <taxon>Pipidae</taxon>
        <taxon>Xenopodinae</taxon>
        <taxon>Xenopus</taxon>
        <taxon>Silurana</taxon>
    </lineage>
</organism>
<reference evidence="3" key="1">
    <citation type="journal article" date="2010" name="Science">
        <title>The genome of the Western clawed frog Xenopus tropicalis.</title>
        <authorList>
            <person name="Hellsten U."/>
            <person name="Harland R.M."/>
            <person name="Gilchrist M.J."/>
            <person name="Hendrix D."/>
            <person name="Jurka J."/>
            <person name="Kapitonov V."/>
            <person name="Ovcharenko I."/>
            <person name="Putnam N.H."/>
            <person name="Shu S."/>
            <person name="Taher L."/>
            <person name="Blitz I.L."/>
            <person name="Blumberg B."/>
            <person name="Dichmann D.S."/>
            <person name="Dubchak I."/>
            <person name="Amaya E."/>
            <person name="Detter J.C."/>
            <person name="Fletcher R."/>
            <person name="Gerhard D.S."/>
            <person name="Goodstein D."/>
            <person name="Graves T."/>
            <person name="Grigoriev I.V."/>
            <person name="Grimwood J."/>
            <person name="Kawashima T."/>
            <person name="Lindquist E."/>
            <person name="Lucas S.M."/>
            <person name="Mead P.E."/>
            <person name="Mitros T."/>
            <person name="Ogino H."/>
            <person name="Ohta Y."/>
            <person name="Poliakov A.V."/>
            <person name="Pollet N."/>
            <person name="Robert J."/>
            <person name="Salamov A."/>
            <person name="Sater A.K."/>
            <person name="Schmutz J."/>
            <person name="Terry A."/>
            <person name="Vize P.D."/>
            <person name="Warren W.C."/>
            <person name="Wells D."/>
            <person name="Wills A."/>
            <person name="Wilson R.K."/>
            <person name="Zimmerman L.B."/>
            <person name="Zorn A.M."/>
            <person name="Grainger R."/>
            <person name="Grammer T."/>
            <person name="Khokha M.K."/>
            <person name="Richardson P.M."/>
            <person name="Rokhsar D.S."/>
        </authorList>
    </citation>
    <scope>NUCLEOTIDE SEQUENCE [LARGE SCALE GENOMIC DNA]</scope>
    <source>
        <strain evidence="3">Nigerian</strain>
    </source>
</reference>
<feature type="coiled-coil region" evidence="1">
    <location>
        <begin position="247"/>
        <end position="274"/>
    </location>
</feature>
<accession>A0A803K5A8</accession>
<evidence type="ECO:0000256" key="1">
    <source>
        <dbReference type="SAM" id="Coils"/>
    </source>
</evidence>
<feature type="coiled-coil region" evidence="1">
    <location>
        <begin position="567"/>
        <end position="601"/>
    </location>
</feature>
<gene>
    <name evidence="3" type="primary">ccdc178</name>
</gene>
<proteinExistence type="predicted"/>
<dbReference type="PANTHER" id="PTHR35088">
    <property type="entry name" value="COILED-COIL DOMAIN-CONTAINING PROTEIN 178"/>
    <property type="match status" value="1"/>
</dbReference>
<dbReference type="AlphaFoldDB" id="A0A803K5A8"/>
<dbReference type="PANTHER" id="PTHR35088:SF1">
    <property type="entry name" value="COILED-COIL DOMAIN-CONTAINING PROTEIN 178"/>
    <property type="match status" value="1"/>
</dbReference>
<dbReference type="FunCoup" id="A0A803K5A8">
    <property type="interactions" value="23"/>
</dbReference>
<protein>
    <submittedName>
        <fullName evidence="3">Coiled-coil domain containing 178</fullName>
    </submittedName>
</protein>
<dbReference type="Bgee" id="ENSXETG00000041285">
    <property type="expression patterns" value="Expressed in testis and 6 other cell types or tissues"/>
</dbReference>
<sequence length="894" mass="102978">MRGVLPGYTYAQVRIAGVARQFSRVRYVYVLRRSFETKAEEEMMVNKTDPCSEMSHLKLSSDHSDSLSALLTIIRENGVFVRPMKRHSCELVDTPLPCVTKALSHIEQLEQKIKECFLQHEYRVQKSDNKCVSYVACEDSIKSGSPEAQYLHIRGFGLSDKDCQQDGNVVFRRDTENVISEVAELIWHLEADRQEAEALLKLEKKKQTALTEKIDGLSLWKCSHLPEAVQKEYENCAQDISELQWHISCKQQELESAQSKAAKTEAVNARMQEEIDFIKKHSPLLEGKLKLETEAINKIRQAQAEATVLLFEAKDKCTSALMSFDQATSEANKERTNMRAELDKLERDLQSCKDNLMCSKKTWDEYNSKISFTEEKIAKSKNLLIDLTNEKQTLNGSETSWNQQVTDLKYELEEQEIKNKDLGTECSKLSQEAELTKSDINSQLSHLENLLHNKLHAMRDLEYQNRTLMLENEDLSTKIKNSSKARANHEADIIRMQKNLLADEEQILKVTQDLSQLSLRHTALQTLLADAEDRSFREETRLKNLLDVLRKQIMDQTRTSQQTQAQITAIMANMQQSKKESEKIREELQKAVEEVEALTANLKPKIHKLRDLHNIKSEKRKHLLQKKQDFKEKFNVTSQQLGHKRDTLKQQLSDTQNQLSQVSEQIKNTMEKTDQFLLGAEDLIKYGIIIENAKRSTRASVTKLQEEYNILEAKLKNAKDLSEHITKEVERCTERLQKEKEDYETQIHTRQENEKQLKAMLEASLKENLQLAKDYQTLQMHSLNEKDKLSVSYEKRLKVESSLRDYLQISVLQSRMHRALVEFFKQRGLYSQAGLATFQAASQENALKILAVQETMSQTIQRVSAFLTSLADGLPSEEAKENNQPVSDAETKDT</sequence>
<keyword evidence="1" id="KW-0175">Coiled coil</keyword>
<feature type="coiled-coil region" evidence="1">
    <location>
        <begin position="328"/>
        <end position="432"/>
    </location>
</feature>
<evidence type="ECO:0000313" key="3">
    <source>
        <dbReference type="Ensembl" id="ENSXETP00000115462"/>
    </source>
</evidence>
<feature type="coiled-coil region" evidence="1">
    <location>
        <begin position="458"/>
        <end position="534"/>
    </location>
</feature>
<dbReference type="Ensembl" id="ENSXETT00000116951">
    <property type="protein sequence ID" value="ENSXETP00000115462"/>
    <property type="gene ID" value="ENSXETG00000041285"/>
</dbReference>
<feature type="region of interest" description="Disordered" evidence="2">
    <location>
        <begin position="874"/>
        <end position="894"/>
    </location>
</feature>
<dbReference type="InParanoid" id="A0A803K5A8"/>
<dbReference type="InterPro" id="IPR038826">
    <property type="entry name" value="CCDC178"/>
</dbReference>
<feature type="coiled-coil region" evidence="1">
    <location>
        <begin position="638"/>
        <end position="753"/>
    </location>
</feature>
<reference evidence="3" key="2">
    <citation type="submission" date="2021-03" db="UniProtKB">
        <authorList>
            <consortium name="Ensembl"/>
        </authorList>
    </citation>
    <scope>IDENTIFICATION</scope>
</reference>
<dbReference type="GeneTree" id="ENSGT00940000166855"/>
<dbReference type="SUPFAM" id="SSF90257">
    <property type="entry name" value="Myosin rod fragments"/>
    <property type="match status" value="1"/>
</dbReference>
<name>A0A803K5A8_XENTR</name>
<evidence type="ECO:0000256" key="2">
    <source>
        <dbReference type="SAM" id="MobiDB-lite"/>
    </source>
</evidence>